<proteinExistence type="inferred from homology"/>
<dbReference type="InterPro" id="IPR004154">
    <property type="entry name" value="Anticodon-bd"/>
</dbReference>
<feature type="binding site" evidence="9">
    <location>
        <position position="131"/>
    </location>
    <ligand>
        <name>L-histidine</name>
        <dbReference type="ChEBI" id="CHEBI:57595"/>
    </ligand>
</feature>
<keyword evidence="4 8" id="KW-0067">ATP-binding</keyword>
<dbReference type="InterPro" id="IPR036621">
    <property type="entry name" value="Anticodon-bd_dom_sf"/>
</dbReference>
<dbReference type="AlphaFoldDB" id="A0A1J5E3B7"/>
<dbReference type="HAMAP" id="MF_00127">
    <property type="entry name" value="His_tRNA_synth"/>
    <property type="match status" value="1"/>
</dbReference>
<feature type="binding site" evidence="9">
    <location>
        <position position="127"/>
    </location>
    <ligand>
        <name>L-histidine</name>
        <dbReference type="ChEBI" id="CHEBI:57595"/>
    </ligand>
</feature>
<comment type="similarity">
    <text evidence="1 8">Belongs to the class-II aminoacyl-tRNA synthetase family.</text>
</comment>
<dbReference type="GO" id="GO:0005737">
    <property type="term" value="C:cytoplasm"/>
    <property type="evidence" value="ECO:0007669"/>
    <property type="project" value="UniProtKB-SubCell"/>
</dbReference>
<dbReference type="PROSITE" id="PS50862">
    <property type="entry name" value="AA_TRNA_LIGASE_II"/>
    <property type="match status" value="1"/>
</dbReference>
<feature type="binding site" evidence="9">
    <location>
        <begin position="81"/>
        <end position="83"/>
    </location>
    <ligand>
        <name>L-histidine</name>
        <dbReference type="ChEBI" id="CHEBI:57595"/>
    </ligand>
</feature>
<dbReference type="InterPro" id="IPR033656">
    <property type="entry name" value="HisRS_anticodon"/>
</dbReference>
<evidence type="ECO:0000256" key="7">
    <source>
        <dbReference type="ARBA" id="ARBA00047639"/>
    </source>
</evidence>
<dbReference type="EC" id="6.1.1.21" evidence="8"/>
<comment type="caution">
    <text evidence="11">The sequence shown here is derived from an EMBL/GenBank/DDBJ whole genome shotgun (WGS) entry which is preliminary data.</text>
</comment>
<dbReference type="GO" id="GO:0006427">
    <property type="term" value="P:histidyl-tRNA aminoacylation"/>
    <property type="evidence" value="ECO:0007669"/>
    <property type="project" value="UniProtKB-UniRule"/>
</dbReference>
<dbReference type="STRING" id="1817895.AUJ95_01295"/>
<dbReference type="Pfam" id="PF13393">
    <property type="entry name" value="tRNA-synt_His"/>
    <property type="match status" value="2"/>
</dbReference>
<dbReference type="PIRSF" id="PIRSF001549">
    <property type="entry name" value="His-tRNA_synth"/>
    <property type="match status" value="1"/>
</dbReference>
<evidence type="ECO:0000256" key="5">
    <source>
        <dbReference type="ARBA" id="ARBA00022917"/>
    </source>
</evidence>
<evidence type="ECO:0000256" key="1">
    <source>
        <dbReference type="ARBA" id="ARBA00008226"/>
    </source>
</evidence>
<sequence length="418" mass="47126">MGIKAPRGTVDILPQDMEKWHFIEDIARQTISCYGYQEIRTPIFEATELFVRGIGDSTDIVNKEMYTFQDKKGRSITLRPENTAAVVRAYLEHNLGIQQGSLIKLFYMGPMFRYERPQAGRQRQFYQFGTEAIGSVHPGLDAEVIAMALQIFEQVGIVGLKAELNSVGCNECRTSYHAVLLEYFRNHISQMCPDCQMRLEKNPMRILDCKAKTCQIYISQCPTVIDSVCPACRNHLDEVIKYLQLMGISPILNPRLVRGLDYYTKTAFEIRDESLGAQNAVAAGGRYDNLVRDMGGPATPAIGFAAGMERIILAMKNKDIEPIGKQNMVYIAVTSEEVRDKSAALAQRLRADNIPVELSWDKKSLKSQFRHAANMNARYTIIVGDSEINQGKVMLKDMTKEEQQLIAVEELSAWFKSG</sequence>
<evidence type="ECO:0000256" key="6">
    <source>
        <dbReference type="ARBA" id="ARBA00023146"/>
    </source>
</evidence>
<dbReference type="NCBIfam" id="TIGR00442">
    <property type="entry name" value="hisS"/>
    <property type="match status" value="1"/>
</dbReference>
<evidence type="ECO:0000256" key="2">
    <source>
        <dbReference type="ARBA" id="ARBA00022598"/>
    </source>
</evidence>
<comment type="subunit">
    <text evidence="8">Homodimer.</text>
</comment>
<keyword evidence="5 8" id="KW-0648">Protein biosynthesis</keyword>
<organism evidence="11 12">
    <name type="scientific">Candidatus Desantisbacteria bacterium CG2_30_40_21</name>
    <dbReference type="NCBI Taxonomy" id="1817895"/>
    <lineage>
        <taxon>Bacteria</taxon>
        <taxon>Candidatus Desantisiibacteriota</taxon>
    </lineage>
</organism>
<dbReference type="EMBL" id="MNYI01000036">
    <property type="protein sequence ID" value="OIP42829.1"/>
    <property type="molecule type" value="Genomic_DNA"/>
</dbReference>
<reference evidence="11 12" key="1">
    <citation type="journal article" date="2016" name="Environ. Microbiol.">
        <title>Genomic resolution of a cold subsurface aquifer community provides metabolic insights for novel microbes adapted to high CO concentrations.</title>
        <authorList>
            <person name="Probst A.J."/>
            <person name="Castelle C.J."/>
            <person name="Singh A."/>
            <person name="Brown C.T."/>
            <person name="Anantharaman K."/>
            <person name="Sharon I."/>
            <person name="Hug L.A."/>
            <person name="Burstein D."/>
            <person name="Emerson J.B."/>
            <person name="Thomas B.C."/>
            <person name="Banfield J.F."/>
        </authorList>
    </citation>
    <scope>NUCLEOTIDE SEQUENCE [LARGE SCALE GENOMIC DNA]</scope>
    <source>
        <strain evidence="11">CG2_30_40_21</strain>
    </source>
</reference>
<dbReference type="Gene3D" id="3.40.50.800">
    <property type="entry name" value="Anticodon-binding domain"/>
    <property type="match status" value="1"/>
</dbReference>
<dbReference type="Proteomes" id="UP000183085">
    <property type="component" value="Unassembled WGS sequence"/>
</dbReference>
<dbReference type="Pfam" id="PF03129">
    <property type="entry name" value="HGTP_anticodon"/>
    <property type="match status" value="1"/>
</dbReference>
<evidence type="ECO:0000256" key="4">
    <source>
        <dbReference type="ARBA" id="ARBA00022840"/>
    </source>
</evidence>
<evidence type="ECO:0000256" key="9">
    <source>
        <dbReference type="PIRSR" id="PIRSR001549-1"/>
    </source>
</evidence>
<dbReference type="PANTHER" id="PTHR43707:SF1">
    <property type="entry name" value="HISTIDINE--TRNA LIGASE, MITOCHONDRIAL-RELATED"/>
    <property type="match status" value="1"/>
</dbReference>
<keyword evidence="3 8" id="KW-0547">Nucleotide-binding</keyword>
<dbReference type="InterPro" id="IPR015807">
    <property type="entry name" value="His-tRNA-ligase"/>
</dbReference>
<dbReference type="PANTHER" id="PTHR43707">
    <property type="entry name" value="HISTIDYL-TRNA SYNTHETASE"/>
    <property type="match status" value="1"/>
</dbReference>
<accession>A0A1J5E3B7</accession>
<dbReference type="GO" id="GO:0004821">
    <property type="term" value="F:histidine-tRNA ligase activity"/>
    <property type="evidence" value="ECO:0007669"/>
    <property type="project" value="UniProtKB-UniRule"/>
</dbReference>
<dbReference type="GO" id="GO:0005524">
    <property type="term" value="F:ATP binding"/>
    <property type="evidence" value="ECO:0007669"/>
    <property type="project" value="UniProtKB-UniRule"/>
</dbReference>
<evidence type="ECO:0000313" key="11">
    <source>
        <dbReference type="EMBL" id="OIP42829.1"/>
    </source>
</evidence>
<dbReference type="CDD" id="cd00773">
    <property type="entry name" value="HisRS-like_core"/>
    <property type="match status" value="1"/>
</dbReference>
<dbReference type="InterPro" id="IPR004516">
    <property type="entry name" value="HisRS/HisZ"/>
</dbReference>
<dbReference type="InterPro" id="IPR041715">
    <property type="entry name" value="HisRS-like_core"/>
</dbReference>
<keyword evidence="2 8" id="KW-0436">Ligase</keyword>
<dbReference type="InterPro" id="IPR045864">
    <property type="entry name" value="aa-tRNA-synth_II/BPL/LPL"/>
</dbReference>
<feature type="binding site" evidence="9">
    <location>
        <position position="113"/>
    </location>
    <ligand>
        <name>L-histidine</name>
        <dbReference type="ChEBI" id="CHEBI:57595"/>
    </ligand>
</feature>
<evidence type="ECO:0000256" key="8">
    <source>
        <dbReference type="HAMAP-Rule" id="MF_00127"/>
    </source>
</evidence>
<feature type="domain" description="Aminoacyl-transfer RNA synthetases class-II family profile" evidence="10">
    <location>
        <begin position="1"/>
        <end position="315"/>
    </location>
</feature>
<feature type="binding site" evidence="9">
    <location>
        <begin position="262"/>
        <end position="263"/>
    </location>
    <ligand>
        <name>L-histidine</name>
        <dbReference type="ChEBI" id="CHEBI:57595"/>
    </ligand>
</feature>
<dbReference type="Gene3D" id="3.30.930.10">
    <property type="entry name" value="Bira Bifunctional Protein, Domain 2"/>
    <property type="match status" value="1"/>
</dbReference>
<comment type="catalytic activity">
    <reaction evidence="7 8">
        <text>tRNA(His) + L-histidine + ATP = L-histidyl-tRNA(His) + AMP + diphosphate + H(+)</text>
        <dbReference type="Rhea" id="RHEA:17313"/>
        <dbReference type="Rhea" id="RHEA-COMP:9665"/>
        <dbReference type="Rhea" id="RHEA-COMP:9689"/>
        <dbReference type="ChEBI" id="CHEBI:15378"/>
        <dbReference type="ChEBI" id="CHEBI:30616"/>
        <dbReference type="ChEBI" id="CHEBI:33019"/>
        <dbReference type="ChEBI" id="CHEBI:57595"/>
        <dbReference type="ChEBI" id="CHEBI:78442"/>
        <dbReference type="ChEBI" id="CHEBI:78527"/>
        <dbReference type="ChEBI" id="CHEBI:456215"/>
        <dbReference type="EC" id="6.1.1.21"/>
    </reaction>
</comment>
<protein>
    <recommendedName>
        <fullName evidence="8">Histidine--tRNA ligase</fullName>
        <ecNumber evidence="8">6.1.1.21</ecNumber>
    </recommendedName>
    <alternativeName>
        <fullName evidence="8">Histidyl-tRNA synthetase</fullName>
        <shortName evidence="8">HisRS</shortName>
    </alternativeName>
</protein>
<dbReference type="CDD" id="cd00859">
    <property type="entry name" value="HisRS_anticodon"/>
    <property type="match status" value="1"/>
</dbReference>
<dbReference type="SUPFAM" id="SSF52954">
    <property type="entry name" value="Class II aaRS ABD-related"/>
    <property type="match status" value="1"/>
</dbReference>
<keyword evidence="8" id="KW-0963">Cytoplasm</keyword>
<name>A0A1J5E3B7_9BACT</name>
<dbReference type="InterPro" id="IPR006195">
    <property type="entry name" value="aa-tRNA-synth_II"/>
</dbReference>
<comment type="subcellular location">
    <subcellularLocation>
        <location evidence="8">Cytoplasm</location>
    </subcellularLocation>
</comment>
<dbReference type="SUPFAM" id="SSF55681">
    <property type="entry name" value="Class II aaRS and biotin synthetases"/>
    <property type="match status" value="1"/>
</dbReference>
<gene>
    <name evidence="8" type="primary">hisS</name>
    <name evidence="11" type="ORF">AUJ95_01295</name>
</gene>
<evidence type="ECO:0000313" key="12">
    <source>
        <dbReference type="Proteomes" id="UP000183085"/>
    </source>
</evidence>
<evidence type="ECO:0000259" key="10">
    <source>
        <dbReference type="PROSITE" id="PS50862"/>
    </source>
</evidence>
<feature type="binding site" evidence="9">
    <location>
        <position position="258"/>
    </location>
    <ligand>
        <name>L-histidine</name>
        <dbReference type="ChEBI" id="CHEBI:57595"/>
    </ligand>
</feature>
<evidence type="ECO:0000256" key="3">
    <source>
        <dbReference type="ARBA" id="ARBA00022741"/>
    </source>
</evidence>
<keyword evidence="6 8" id="KW-0030">Aminoacyl-tRNA synthetase</keyword>